<sequence length="65" mass="7794">MYHAILTTYKAKFARYQVIPTRYHAILTTYKAKLARYQVIPTRYQKLDIPNTDVDDHYHPPSPWL</sequence>
<proteinExistence type="predicted"/>
<evidence type="ECO:0000313" key="2">
    <source>
        <dbReference type="Proteomes" id="UP000008021"/>
    </source>
</evidence>
<reference evidence="1" key="2">
    <citation type="submission" date="2018-05" db="EMBL/GenBank/DDBJ databases">
        <title>OmerRS3 (Oryza meridionalis Reference Sequence Version 3).</title>
        <authorList>
            <person name="Zhang J."/>
            <person name="Kudrna D."/>
            <person name="Lee S."/>
            <person name="Talag J."/>
            <person name="Welchert J."/>
            <person name="Wing R.A."/>
        </authorList>
    </citation>
    <scope>NUCLEOTIDE SEQUENCE [LARGE SCALE GENOMIC DNA]</scope>
    <source>
        <strain evidence="1">cv. OR44</strain>
    </source>
</reference>
<dbReference type="Gramene" id="OMERI11G03930.1">
    <property type="protein sequence ID" value="OMERI11G03930.1"/>
    <property type="gene ID" value="OMERI11G03930"/>
</dbReference>
<dbReference type="AlphaFoldDB" id="A0A0E0F2Y8"/>
<accession>A0A0E0F2Y8</accession>
<protein>
    <submittedName>
        <fullName evidence="1">Uncharacterized protein</fullName>
    </submittedName>
</protein>
<keyword evidence="2" id="KW-1185">Reference proteome</keyword>
<reference evidence="1" key="1">
    <citation type="submission" date="2015-04" db="UniProtKB">
        <authorList>
            <consortium name="EnsemblPlants"/>
        </authorList>
    </citation>
    <scope>IDENTIFICATION</scope>
</reference>
<dbReference type="EnsemblPlants" id="OMERI11G03930.1">
    <property type="protein sequence ID" value="OMERI11G03930.1"/>
    <property type="gene ID" value="OMERI11G03930"/>
</dbReference>
<dbReference type="HOGENOM" id="CLU_2853540_0_0_1"/>
<organism evidence="1">
    <name type="scientific">Oryza meridionalis</name>
    <dbReference type="NCBI Taxonomy" id="40149"/>
    <lineage>
        <taxon>Eukaryota</taxon>
        <taxon>Viridiplantae</taxon>
        <taxon>Streptophyta</taxon>
        <taxon>Embryophyta</taxon>
        <taxon>Tracheophyta</taxon>
        <taxon>Spermatophyta</taxon>
        <taxon>Magnoliopsida</taxon>
        <taxon>Liliopsida</taxon>
        <taxon>Poales</taxon>
        <taxon>Poaceae</taxon>
        <taxon>BOP clade</taxon>
        <taxon>Oryzoideae</taxon>
        <taxon>Oryzeae</taxon>
        <taxon>Oryzinae</taxon>
        <taxon>Oryza</taxon>
    </lineage>
</organism>
<dbReference type="Proteomes" id="UP000008021">
    <property type="component" value="Chromosome 11"/>
</dbReference>
<name>A0A0E0F2Y8_9ORYZ</name>
<evidence type="ECO:0000313" key="1">
    <source>
        <dbReference type="EnsemblPlants" id="OMERI11G03930.1"/>
    </source>
</evidence>